<dbReference type="STRING" id="368408.Tpen_0163"/>
<accession>A1RWJ3</accession>
<organism evidence="1 2">
    <name type="scientific">Thermofilum pendens (strain DSM 2475 / Hrk 5)</name>
    <dbReference type="NCBI Taxonomy" id="368408"/>
    <lineage>
        <taxon>Archaea</taxon>
        <taxon>Thermoproteota</taxon>
        <taxon>Thermoprotei</taxon>
        <taxon>Thermofilales</taxon>
        <taxon>Thermofilaceae</taxon>
        <taxon>Thermofilum</taxon>
    </lineage>
</organism>
<evidence type="ECO:0000313" key="1">
    <source>
        <dbReference type="EMBL" id="ABL77573.1"/>
    </source>
</evidence>
<proteinExistence type="predicted"/>
<gene>
    <name evidence="1" type="ordered locus">Tpen_0163</name>
</gene>
<dbReference type="EnsemblBacteria" id="ABL77573">
    <property type="protein sequence ID" value="ABL77573"/>
    <property type="gene ID" value="Tpen_0163"/>
</dbReference>
<dbReference type="AlphaFoldDB" id="A1RWJ3"/>
<dbReference type="RefSeq" id="WP_011751838.1">
    <property type="nucleotide sequence ID" value="NC_008698.1"/>
</dbReference>
<sequence>MFSAWLTLRALHAMPLKLRIEEREEGENEESLLDRVASEVSSGKSVDPEKLWRKVFQSVGTTEVDEDGRDYQSYV</sequence>
<protein>
    <submittedName>
        <fullName evidence="1">Uncharacterized protein</fullName>
    </submittedName>
</protein>
<dbReference type="Proteomes" id="UP000000641">
    <property type="component" value="Chromosome"/>
</dbReference>
<name>A1RWJ3_THEPD</name>
<evidence type="ECO:0000313" key="2">
    <source>
        <dbReference type="Proteomes" id="UP000000641"/>
    </source>
</evidence>
<dbReference type="KEGG" id="tpe:Tpen_0163"/>
<keyword evidence="2" id="KW-1185">Reference proteome</keyword>
<dbReference type="GeneID" id="4601272"/>
<dbReference type="EMBL" id="CP000505">
    <property type="protein sequence ID" value="ABL77573.1"/>
    <property type="molecule type" value="Genomic_DNA"/>
</dbReference>
<dbReference type="HOGENOM" id="CLU_2662567_0_0_2"/>
<reference evidence="2" key="1">
    <citation type="journal article" date="2008" name="J. Bacteriol.">
        <title>Genome sequence of Thermofilum pendens reveals an exceptional loss of biosynthetic pathways without genome reduction.</title>
        <authorList>
            <person name="Anderson I."/>
            <person name="Rodriguez J."/>
            <person name="Susanti D."/>
            <person name="Porat I."/>
            <person name="Reich C."/>
            <person name="Ulrich L.E."/>
            <person name="Elkins J.G."/>
            <person name="Mavromatis K."/>
            <person name="Lykidis A."/>
            <person name="Kim E."/>
            <person name="Thompson L.S."/>
            <person name="Nolan M."/>
            <person name="Land M."/>
            <person name="Copeland A."/>
            <person name="Lapidus A."/>
            <person name="Lucas S."/>
            <person name="Detter C."/>
            <person name="Zhulin I.B."/>
            <person name="Olsen G.J."/>
            <person name="Whitman W."/>
            <person name="Mukhopadhyay B."/>
            <person name="Bristow J."/>
            <person name="Kyrpides N."/>
        </authorList>
    </citation>
    <scope>NUCLEOTIDE SEQUENCE [LARGE SCALE GENOMIC DNA]</scope>
    <source>
        <strain evidence="2">DSM 2475 / Hrk 5</strain>
    </source>
</reference>